<evidence type="ECO:0000313" key="2">
    <source>
        <dbReference type="EMBL" id="KFK41263.1"/>
    </source>
</evidence>
<gene>
    <name evidence="2" type="ordered locus">AALP_Aa2g107000</name>
</gene>
<dbReference type="Gramene" id="KFK41263">
    <property type="protein sequence ID" value="KFK41263"/>
    <property type="gene ID" value="AALP_AA2G107000"/>
</dbReference>
<feature type="compositionally biased region" description="Gly residues" evidence="1">
    <location>
        <begin position="20"/>
        <end position="39"/>
    </location>
</feature>
<feature type="region of interest" description="Disordered" evidence="1">
    <location>
        <begin position="1"/>
        <end position="46"/>
    </location>
</feature>
<protein>
    <submittedName>
        <fullName evidence="2">Uncharacterized protein</fullName>
    </submittedName>
</protein>
<dbReference type="EMBL" id="CM002870">
    <property type="protein sequence ID" value="KFK41263.1"/>
    <property type="molecule type" value="Genomic_DNA"/>
</dbReference>
<evidence type="ECO:0000313" key="3">
    <source>
        <dbReference type="Proteomes" id="UP000029120"/>
    </source>
</evidence>
<evidence type="ECO:0000256" key="1">
    <source>
        <dbReference type="SAM" id="MobiDB-lite"/>
    </source>
</evidence>
<dbReference type="AlphaFoldDB" id="A0A087HGL1"/>
<sequence>MTAEAGSPPLDLSKEEGIANNGGGVELRSGGFGGSGSFGGRRSKRSEKGCVTGEEIFGLVNGEEIHVSDPLEIHIDFLRQRSCE</sequence>
<name>A0A087HGL1_ARAAL</name>
<proteinExistence type="predicted"/>
<organism evidence="2 3">
    <name type="scientific">Arabis alpina</name>
    <name type="common">Alpine rock-cress</name>
    <dbReference type="NCBI Taxonomy" id="50452"/>
    <lineage>
        <taxon>Eukaryota</taxon>
        <taxon>Viridiplantae</taxon>
        <taxon>Streptophyta</taxon>
        <taxon>Embryophyta</taxon>
        <taxon>Tracheophyta</taxon>
        <taxon>Spermatophyta</taxon>
        <taxon>Magnoliopsida</taxon>
        <taxon>eudicotyledons</taxon>
        <taxon>Gunneridae</taxon>
        <taxon>Pentapetalae</taxon>
        <taxon>rosids</taxon>
        <taxon>malvids</taxon>
        <taxon>Brassicales</taxon>
        <taxon>Brassicaceae</taxon>
        <taxon>Arabideae</taxon>
        <taxon>Arabis</taxon>
    </lineage>
</organism>
<reference evidence="3" key="1">
    <citation type="journal article" date="2015" name="Nat. Plants">
        <title>Genome expansion of Arabis alpina linked with retrotransposition and reduced symmetric DNA methylation.</title>
        <authorList>
            <person name="Willing E.M."/>
            <person name="Rawat V."/>
            <person name="Mandakova T."/>
            <person name="Maumus F."/>
            <person name="James G.V."/>
            <person name="Nordstroem K.J."/>
            <person name="Becker C."/>
            <person name="Warthmann N."/>
            <person name="Chica C."/>
            <person name="Szarzynska B."/>
            <person name="Zytnicki M."/>
            <person name="Albani M.C."/>
            <person name="Kiefer C."/>
            <person name="Bergonzi S."/>
            <person name="Castaings L."/>
            <person name="Mateos J.L."/>
            <person name="Berns M.C."/>
            <person name="Bujdoso N."/>
            <person name="Piofczyk T."/>
            <person name="de Lorenzo L."/>
            <person name="Barrero-Sicilia C."/>
            <person name="Mateos I."/>
            <person name="Piednoel M."/>
            <person name="Hagmann J."/>
            <person name="Chen-Min-Tao R."/>
            <person name="Iglesias-Fernandez R."/>
            <person name="Schuster S.C."/>
            <person name="Alonso-Blanco C."/>
            <person name="Roudier F."/>
            <person name="Carbonero P."/>
            <person name="Paz-Ares J."/>
            <person name="Davis S.J."/>
            <person name="Pecinka A."/>
            <person name="Quesneville H."/>
            <person name="Colot V."/>
            <person name="Lysak M.A."/>
            <person name="Weigel D."/>
            <person name="Coupland G."/>
            <person name="Schneeberger K."/>
        </authorList>
    </citation>
    <scope>NUCLEOTIDE SEQUENCE [LARGE SCALE GENOMIC DNA]</scope>
    <source>
        <strain evidence="3">cv. Pajares</strain>
    </source>
</reference>
<accession>A0A087HGL1</accession>
<keyword evidence="3" id="KW-1185">Reference proteome</keyword>
<dbReference type="Proteomes" id="UP000029120">
    <property type="component" value="Chromosome 2"/>
</dbReference>